<feature type="compositionally biased region" description="Basic and acidic residues" evidence="17">
    <location>
        <begin position="17"/>
        <end position="30"/>
    </location>
</feature>
<protein>
    <recommendedName>
        <fullName evidence="15">Bifunctional cytochrome P450/NADPH--P450 reductase</fullName>
    </recommendedName>
    <domain>
        <recommendedName>
            <fullName evidence="15">Cytochrome P450</fullName>
            <ecNumber evidence="15">1.14.14.1</ecNumber>
        </recommendedName>
    </domain>
    <domain>
        <recommendedName>
            <fullName evidence="15">NADPH--cytochrome P450 reductase</fullName>
            <ecNumber evidence="15">1.6.2.4</ecNumber>
        </recommendedName>
    </domain>
</protein>
<evidence type="ECO:0000256" key="12">
    <source>
        <dbReference type="ARBA" id="ARBA00023004"/>
    </source>
</evidence>
<evidence type="ECO:0000256" key="8">
    <source>
        <dbReference type="ARBA" id="ARBA00022827"/>
    </source>
</evidence>
<dbReference type="Pfam" id="PF00175">
    <property type="entry name" value="NAD_binding_1"/>
    <property type="match status" value="1"/>
</dbReference>
<evidence type="ECO:0000256" key="5">
    <source>
        <dbReference type="ARBA" id="ARBA00022630"/>
    </source>
</evidence>
<dbReference type="InterPro" id="IPR001128">
    <property type="entry name" value="Cyt_P450"/>
</dbReference>
<dbReference type="Gene3D" id="3.40.50.360">
    <property type="match status" value="1"/>
</dbReference>
<keyword evidence="13 15" id="KW-0503">Monooxygenase</keyword>
<dbReference type="Proteomes" id="UP001056384">
    <property type="component" value="Chromosome 5"/>
</dbReference>
<evidence type="ECO:0000313" key="21">
    <source>
        <dbReference type="Proteomes" id="UP001056384"/>
    </source>
</evidence>
<keyword evidence="8 15" id="KW-0274">FAD</keyword>
<evidence type="ECO:0000259" key="19">
    <source>
        <dbReference type="PROSITE" id="PS51384"/>
    </source>
</evidence>
<comment type="catalytic activity">
    <reaction evidence="15">
        <text>an organic molecule + reduced [NADPH--hemoprotein reductase] + O2 = an alcohol + oxidized [NADPH--hemoprotein reductase] + H2O + H(+)</text>
        <dbReference type="Rhea" id="RHEA:17149"/>
        <dbReference type="Rhea" id="RHEA-COMP:11964"/>
        <dbReference type="Rhea" id="RHEA-COMP:11965"/>
        <dbReference type="ChEBI" id="CHEBI:15377"/>
        <dbReference type="ChEBI" id="CHEBI:15378"/>
        <dbReference type="ChEBI" id="CHEBI:15379"/>
        <dbReference type="ChEBI" id="CHEBI:30879"/>
        <dbReference type="ChEBI" id="CHEBI:57618"/>
        <dbReference type="ChEBI" id="CHEBI:58210"/>
        <dbReference type="ChEBI" id="CHEBI:142491"/>
        <dbReference type="EC" id="1.14.14.1"/>
    </reaction>
</comment>
<dbReference type="InterPro" id="IPR023173">
    <property type="entry name" value="NADPH_Cyt_P450_Rdtase_alpha"/>
</dbReference>
<comment type="cofactor">
    <cofactor evidence="15">
        <name>FAD</name>
        <dbReference type="ChEBI" id="CHEBI:57692"/>
    </cofactor>
    <cofactor evidence="15">
        <name>FMN</name>
        <dbReference type="ChEBI" id="CHEBI:58210"/>
    </cofactor>
</comment>
<dbReference type="CDD" id="cd06206">
    <property type="entry name" value="bifunctional_CYPOR"/>
    <property type="match status" value="1"/>
</dbReference>
<feature type="domain" description="FAD-binding FR-type" evidence="19">
    <location>
        <begin position="701"/>
        <end position="926"/>
    </location>
</feature>
<evidence type="ECO:0000256" key="6">
    <source>
        <dbReference type="ARBA" id="ARBA00022643"/>
    </source>
</evidence>
<feature type="compositionally biased region" description="Polar residues" evidence="17">
    <location>
        <begin position="1"/>
        <end position="11"/>
    </location>
</feature>
<proteinExistence type="inferred from homology"/>
<name>A0A9Q9AW86_9PEZI</name>
<dbReference type="InterPro" id="IPR039261">
    <property type="entry name" value="FNR_nucleotide-bd"/>
</dbReference>
<dbReference type="PRINTS" id="PR00371">
    <property type="entry name" value="FPNCR"/>
</dbReference>
<dbReference type="EMBL" id="CP099422">
    <property type="protein sequence ID" value="USW53695.1"/>
    <property type="molecule type" value="Genomic_DNA"/>
</dbReference>
<dbReference type="InterPro" id="IPR023206">
    <property type="entry name" value="Bifunctional_P450_P450_red"/>
</dbReference>
<dbReference type="SUPFAM" id="SSF52218">
    <property type="entry name" value="Flavoproteins"/>
    <property type="match status" value="1"/>
</dbReference>
<dbReference type="InterPro" id="IPR001709">
    <property type="entry name" value="Flavoprot_Pyr_Nucl_cyt_Rdtase"/>
</dbReference>
<dbReference type="GO" id="GO:0020037">
    <property type="term" value="F:heme binding"/>
    <property type="evidence" value="ECO:0007669"/>
    <property type="project" value="UniProtKB-UniRule"/>
</dbReference>
<dbReference type="InterPro" id="IPR036396">
    <property type="entry name" value="Cyt_P450_sf"/>
</dbReference>
<feature type="region of interest" description="Disordered" evidence="17">
    <location>
        <begin position="1"/>
        <end position="35"/>
    </location>
</feature>
<evidence type="ECO:0000256" key="10">
    <source>
        <dbReference type="ARBA" id="ARBA00022982"/>
    </source>
</evidence>
<dbReference type="InterPro" id="IPR001094">
    <property type="entry name" value="Flavdoxin-like"/>
</dbReference>
<dbReference type="PROSITE" id="PS51384">
    <property type="entry name" value="FAD_FR"/>
    <property type="match status" value="1"/>
</dbReference>
<dbReference type="EC" id="1.6.2.4" evidence="15"/>
<keyword evidence="12 15" id="KW-0408">Iron</keyword>
<dbReference type="PANTHER" id="PTHR19384">
    <property type="entry name" value="NITRIC OXIDE SYNTHASE-RELATED"/>
    <property type="match status" value="1"/>
</dbReference>
<keyword evidence="11 15" id="KW-0560">Oxidoreductase</keyword>
<evidence type="ECO:0000256" key="4">
    <source>
        <dbReference type="ARBA" id="ARBA00022617"/>
    </source>
</evidence>
<dbReference type="Pfam" id="PF00667">
    <property type="entry name" value="FAD_binding_1"/>
    <property type="match status" value="1"/>
</dbReference>
<keyword evidence="10 15" id="KW-0249">Electron transport</keyword>
<evidence type="ECO:0000256" key="13">
    <source>
        <dbReference type="ARBA" id="ARBA00023033"/>
    </source>
</evidence>
<evidence type="ECO:0000256" key="3">
    <source>
        <dbReference type="ARBA" id="ARBA00022448"/>
    </source>
</evidence>
<dbReference type="PROSITE" id="PS50902">
    <property type="entry name" value="FLAVODOXIN_LIKE"/>
    <property type="match status" value="1"/>
</dbReference>
<dbReference type="Gene3D" id="2.40.30.10">
    <property type="entry name" value="Translation factors"/>
    <property type="match status" value="1"/>
</dbReference>
<dbReference type="PROSITE" id="PS00086">
    <property type="entry name" value="CYTOCHROME_P450"/>
    <property type="match status" value="1"/>
</dbReference>
<keyword evidence="6 15" id="KW-0288">FMN</keyword>
<dbReference type="GO" id="GO:0003958">
    <property type="term" value="F:NADPH-hemoprotein reductase activity"/>
    <property type="evidence" value="ECO:0007669"/>
    <property type="project" value="UniProtKB-UniRule"/>
</dbReference>
<dbReference type="SUPFAM" id="SSF63380">
    <property type="entry name" value="Riboflavin synthase domain-like"/>
    <property type="match status" value="1"/>
</dbReference>
<dbReference type="PRINTS" id="PR00369">
    <property type="entry name" value="FLAVODOXIN"/>
</dbReference>
<dbReference type="InterPro" id="IPR008254">
    <property type="entry name" value="Flavodoxin/NO_synth"/>
</dbReference>
<evidence type="ECO:0000256" key="11">
    <source>
        <dbReference type="ARBA" id="ARBA00023002"/>
    </source>
</evidence>
<dbReference type="PIRSF" id="PIRSF000209">
    <property type="entry name" value="Bifunctional_P450_P450R"/>
    <property type="match status" value="1"/>
</dbReference>
<feature type="domain" description="Flavodoxin-like" evidence="18">
    <location>
        <begin position="528"/>
        <end position="669"/>
    </location>
</feature>
<evidence type="ECO:0000259" key="18">
    <source>
        <dbReference type="PROSITE" id="PS50902"/>
    </source>
</evidence>
<dbReference type="SUPFAM" id="SSF52343">
    <property type="entry name" value="Ferredoxin reductase-like, C-terminal NADP-linked domain"/>
    <property type="match status" value="1"/>
</dbReference>
<feature type="binding site" description="axial binding residue" evidence="16">
    <location>
        <position position="439"/>
    </location>
    <ligand>
        <name>heme</name>
        <dbReference type="ChEBI" id="CHEBI:30413"/>
    </ligand>
    <ligandPart>
        <name>Fe</name>
        <dbReference type="ChEBI" id="CHEBI:18248"/>
    </ligandPart>
</feature>
<evidence type="ECO:0000256" key="1">
    <source>
        <dbReference type="ARBA" id="ARBA00001971"/>
    </source>
</evidence>
<accession>A0A9Q9AW86</accession>
<dbReference type="PANTHER" id="PTHR19384:SF127">
    <property type="entry name" value="BIFUNCTIONAL CYTOCHROME P450_NADPH--P450 REDUCTASE"/>
    <property type="match status" value="1"/>
</dbReference>
<dbReference type="FunFam" id="1.10.630.10:FF:000040">
    <property type="entry name" value="Bifunctional cytochrome P450/NADPH--P450 reductase"/>
    <property type="match status" value="1"/>
</dbReference>
<evidence type="ECO:0000256" key="14">
    <source>
        <dbReference type="ARBA" id="ARBA00049342"/>
    </source>
</evidence>
<dbReference type="Pfam" id="PF00258">
    <property type="entry name" value="Flavodoxin_1"/>
    <property type="match status" value="1"/>
</dbReference>
<keyword evidence="9 15" id="KW-0521">NADP</keyword>
<keyword evidence="4 15" id="KW-0349">Heme</keyword>
<keyword evidence="21" id="KW-1185">Reference proteome</keyword>
<dbReference type="CDD" id="cd11068">
    <property type="entry name" value="CYP120A1"/>
    <property type="match status" value="1"/>
</dbReference>
<dbReference type="GO" id="GO:0050660">
    <property type="term" value="F:flavin adenine dinucleotide binding"/>
    <property type="evidence" value="ECO:0007669"/>
    <property type="project" value="TreeGrafter"/>
</dbReference>
<dbReference type="GO" id="GO:0010181">
    <property type="term" value="F:FMN binding"/>
    <property type="evidence" value="ECO:0007669"/>
    <property type="project" value="UniProtKB-UniRule"/>
</dbReference>
<evidence type="ECO:0000256" key="7">
    <source>
        <dbReference type="ARBA" id="ARBA00022723"/>
    </source>
</evidence>
<gene>
    <name evidence="20" type="ORF">Slin15195_G070140</name>
</gene>
<dbReference type="InterPro" id="IPR017938">
    <property type="entry name" value="Riboflavin_synthase-like_b-brl"/>
</dbReference>
<comment type="catalytic activity">
    <reaction evidence="14 15">
        <text>2 oxidized [cytochrome P450] + NADPH = 2 reduced [cytochrome P450] + NADP(+) + H(+)</text>
        <dbReference type="Rhea" id="RHEA:24040"/>
        <dbReference type="Rhea" id="RHEA-COMP:14627"/>
        <dbReference type="Rhea" id="RHEA-COMP:14628"/>
        <dbReference type="ChEBI" id="CHEBI:15378"/>
        <dbReference type="ChEBI" id="CHEBI:55376"/>
        <dbReference type="ChEBI" id="CHEBI:57783"/>
        <dbReference type="ChEBI" id="CHEBI:58349"/>
        <dbReference type="ChEBI" id="CHEBI:60344"/>
        <dbReference type="EC" id="1.6.2.4"/>
    </reaction>
</comment>
<dbReference type="InterPro" id="IPR029039">
    <property type="entry name" value="Flavoprotein-like_sf"/>
</dbReference>
<dbReference type="GO" id="GO:0005506">
    <property type="term" value="F:iron ion binding"/>
    <property type="evidence" value="ECO:0007669"/>
    <property type="project" value="UniProtKB-UniRule"/>
</dbReference>
<dbReference type="Pfam" id="PF00067">
    <property type="entry name" value="p450"/>
    <property type="match status" value="1"/>
</dbReference>
<sequence length="1081" mass="119700">MSCPVSGQQEGTWPAAEGHRESHHDQRIEPSKASTELVEIPQPPQHLFGLLGNIPDIDPGFVFKDIWRLQKMYGPIMKLNLNGDRVFVGSQQLVNEISDPKRFEKIPGGALKEVRALAGDGLFTAYNEEPNWGKAHRMPIPTFGPIGIRKMWDGMQDIASQMILKWDRLGPNHEIDCSDDLTRLAFDTIGLCAFSYRFNQFYSESVHPFATQMSDVLLESGKKSARPQIVQALCQSAESQRQANVASMHELCDEIVADRKKHPQPDNRDLLNVMLNSTDRETGEGLSDENIRFQLVTFLVAGHETTSATLSFCYYNLLKHPEVLLKAQKIVDEVVGDDVVSPEHVPKLEYIDACIKETLRLSSPIPGTGLTSRTDQILGGKYFLPAYTPVIINNTALHHDPLVWGNDAELYRPERWLDGGYSKLPPNSWKPFGTGVRACVGRAFAEQEMIMNVAMVLQRFQLELADPSYEMQLKSTLTIKPTEFRMKARRRTSKAAYVGIPGSVRKTDEATKPKLTAKSAVAEHKKPLAIYFGGNSGTCEALAQGLETTAQDYGFDVSISALDSATEHVPKDKPVIFISSSYEGQPPDNAKKFVSWLEGLGQDTQSLSGAKYAVFGVGNSDWASTFHRIPTLVDDLLEKSGATRLLPAGFTNVKTDLIGPWDEWSAKILEVLTAGDAETAKPKSTLKVSVQRKSPDAQRDADLKFGTVLVNKELAGTEIGPAKRHLEIQLPAGTPYTAGDYLVVQPRNPPASVHRVLSLFGLGEHDLFSVSGTSKKFLPKETTPVGIFFSSAIELATPITKRQLESIAQHASPEKKDAASKLVDRYPDLLEKRWSILDILDETAIDLPFEEYIDMLPALLPRQYSISSSALVNPEAVSLTIDVHESPALSGHGVFQGVTSTYLASRRPGDRISCFVRPTQIGFRLPSVETPLIMVAAGTGIAPMRAFLQERSAIAEAQGVDKLAPAVLYFGCRHHDKDYIYRDELAQWEKQGIVKVKAAFSKMDNGSRRYVPDLIMEDKEEVAKMFREGGKIFLCGSAARLGKSSADVCKKIWCERTGKSEEEAEDWLQSVKTDRYVSDVY</sequence>
<dbReference type="GO" id="GO:0005829">
    <property type="term" value="C:cytosol"/>
    <property type="evidence" value="ECO:0007669"/>
    <property type="project" value="TreeGrafter"/>
</dbReference>
<keyword evidence="7 15" id="KW-0479">Metal-binding</keyword>
<evidence type="ECO:0000256" key="2">
    <source>
        <dbReference type="ARBA" id="ARBA00010018"/>
    </source>
</evidence>
<evidence type="ECO:0000313" key="20">
    <source>
        <dbReference type="EMBL" id="USW53695.1"/>
    </source>
</evidence>
<evidence type="ECO:0000256" key="9">
    <source>
        <dbReference type="ARBA" id="ARBA00022857"/>
    </source>
</evidence>
<keyword evidence="3 15" id="KW-0813">Transport</keyword>
<evidence type="ECO:0000256" key="16">
    <source>
        <dbReference type="PIRSR" id="PIRSR000209-1"/>
    </source>
</evidence>
<dbReference type="GO" id="GO:0070330">
    <property type="term" value="F:aromatase activity"/>
    <property type="evidence" value="ECO:0007669"/>
    <property type="project" value="UniProtKB-UniRule"/>
</dbReference>
<dbReference type="InterPro" id="IPR003097">
    <property type="entry name" value="CysJ-like_FAD-binding"/>
</dbReference>
<keyword evidence="5 15" id="KW-0285">Flavoprotein</keyword>
<dbReference type="SUPFAM" id="SSF48264">
    <property type="entry name" value="Cytochrome P450"/>
    <property type="match status" value="1"/>
</dbReference>
<dbReference type="Gene3D" id="1.20.990.10">
    <property type="entry name" value="NADPH-cytochrome p450 Reductase, Chain A, domain 3"/>
    <property type="match status" value="1"/>
</dbReference>
<dbReference type="InterPro" id="IPR001433">
    <property type="entry name" value="OxRdtase_FAD/NAD-bd"/>
</dbReference>
<dbReference type="InterPro" id="IPR017972">
    <property type="entry name" value="Cyt_P450_CS"/>
</dbReference>
<comment type="similarity">
    <text evidence="2 15">In the N-terminal section; belongs to the cytochrome P450 family.</text>
</comment>
<dbReference type="InterPro" id="IPR017927">
    <property type="entry name" value="FAD-bd_FR_type"/>
</dbReference>
<dbReference type="Gene3D" id="1.10.630.10">
    <property type="entry name" value="Cytochrome P450"/>
    <property type="match status" value="1"/>
</dbReference>
<evidence type="ECO:0000256" key="15">
    <source>
        <dbReference type="PIRNR" id="PIRNR000209"/>
    </source>
</evidence>
<comment type="cofactor">
    <cofactor evidence="1 15 16">
        <name>heme</name>
        <dbReference type="ChEBI" id="CHEBI:30413"/>
    </cofactor>
</comment>
<dbReference type="EC" id="1.14.14.1" evidence="15"/>
<dbReference type="AlphaFoldDB" id="A0A9Q9AW86"/>
<evidence type="ECO:0000256" key="17">
    <source>
        <dbReference type="SAM" id="MobiDB-lite"/>
    </source>
</evidence>
<reference evidence="20" key="1">
    <citation type="submission" date="2022-06" db="EMBL/GenBank/DDBJ databases">
        <title>Complete genome sequences of two strains of the flax pathogen Septoria linicola.</title>
        <authorList>
            <person name="Lapalu N."/>
            <person name="Simon A."/>
            <person name="Demenou B."/>
            <person name="Paumier D."/>
            <person name="Guillot M.-P."/>
            <person name="Gout L."/>
            <person name="Valade R."/>
        </authorList>
    </citation>
    <scope>NUCLEOTIDE SEQUENCE</scope>
    <source>
        <strain evidence="20">SE15195</strain>
    </source>
</reference>
<dbReference type="Gene3D" id="3.40.50.80">
    <property type="entry name" value="Nucleotide-binding domain of ferredoxin-NADP reductase (FNR) module"/>
    <property type="match status" value="1"/>
</dbReference>
<organism evidence="20 21">
    <name type="scientific">Septoria linicola</name>
    <dbReference type="NCBI Taxonomy" id="215465"/>
    <lineage>
        <taxon>Eukaryota</taxon>
        <taxon>Fungi</taxon>
        <taxon>Dikarya</taxon>
        <taxon>Ascomycota</taxon>
        <taxon>Pezizomycotina</taxon>
        <taxon>Dothideomycetes</taxon>
        <taxon>Dothideomycetidae</taxon>
        <taxon>Mycosphaerellales</taxon>
        <taxon>Mycosphaerellaceae</taxon>
        <taxon>Septoria</taxon>
    </lineage>
</organism>